<evidence type="ECO:0000259" key="3">
    <source>
        <dbReference type="PROSITE" id="PS52004"/>
    </source>
</evidence>
<feature type="domain" description="Ketosynthase family 3 (KS3)" evidence="3">
    <location>
        <begin position="32"/>
        <end position="457"/>
    </location>
</feature>
<dbReference type="SUPFAM" id="SSF47336">
    <property type="entry name" value="ACP-like"/>
    <property type="match status" value="1"/>
</dbReference>
<dbReference type="InterPro" id="IPR014031">
    <property type="entry name" value="Ketoacyl_synth_C"/>
</dbReference>
<dbReference type="Proteomes" id="UP000198226">
    <property type="component" value="Chromosome I"/>
</dbReference>
<dbReference type="EMBL" id="LT607752">
    <property type="protein sequence ID" value="SCG65240.1"/>
    <property type="molecule type" value="Genomic_DNA"/>
</dbReference>
<dbReference type="Pfam" id="PF16197">
    <property type="entry name" value="KAsynt_C_assoc"/>
    <property type="match status" value="1"/>
</dbReference>
<reference evidence="5" key="1">
    <citation type="submission" date="2016-06" db="EMBL/GenBank/DDBJ databases">
        <authorList>
            <person name="Varghese N."/>
            <person name="Submissions Spin"/>
        </authorList>
    </citation>
    <scope>NUCLEOTIDE SEQUENCE [LARGE SCALE GENOMIC DNA]</scope>
    <source>
        <strain evidence="5">DSM 44983</strain>
    </source>
</reference>
<dbReference type="AlphaFoldDB" id="A0A1C5J3R8"/>
<dbReference type="GO" id="GO:0004315">
    <property type="term" value="F:3-oxoacyl-[acyl-carrier-protein] synthase activity"/>
    <property type="evidence" value="ECO:0007669"/>
    <property type="project" value="InterPro"/>
</dbReference>
<proteinExistence type="predicted"/>
<dbReference type="PANTHER" id="PTHR43775">
    <property type="entry name" value="FATTY ACID SYNTHASE"/>
    <property type="match status" value="1"/>
</dbReference>
<dbReference type="PROSITE" id="PS00606">
    <property type="entry name" value="KS3_1"/>
    <property type="match status" value="1"/>
</dbReference>
<dbReference type="RefSeq" id="WP_084261092.1">
    <property type="nucleotide sequence ID" value="NZ_LRMV01000014.1"/>
</dbReference>
<name>A0A1C5J3R8_9ACTN</name>
<dbReference type="Gene3D" id="3.40.47.10">
    <property type="match status" value="1"/>
</dbReference>
<dbReference type="PROSITE" id="PS52004">
    <property type="entry name" value="KS3_2"/>
    <property type="match status" value="1"/>
</dbReference>
<dbReference type="Gene3D" id="3.30.70.3290">
    <property type="match status" value="2"/>
</dbReference>
<dbReference type="Gene3D" id="1.10.1200.10">
    <property type="entry name" value="ACP-like"/>
    <property type="match status" value="1"/>
</dbReference>
<dbReference type="CDD" id="cd00833">
    <property type="entry name" value="PKS"/>
    <property type="match status" value="1"/>
</dbReference>
<dbReference type="InterPro" id="IPR009081">
    <property type="entry name" value="PP-bd_ACP"/>
</dbReference>
<dbReference type="SMART" id="SM00825">
    <property type="entry name" value="PKS_KS"/>
    <property type="match status" value="1"/>
</dbReference>
<dbReference type="InterPro" id="IPR020841">
    <property type="entry name" value="PKS_Beta-ketoAc_synthase_dom"/>
</dbReference>
<keyword evidence="5" id="KW-1185">Reference proteome</keyword>
<protein>
    <submittedName>
        <fullName evidence="4">Phosphopantetheine attachment site</fullName>
    </submittedName>
</protein>
<dbReference type="PANTHER" id="PTHR43775:SF51">
    <property type="entry name" value="INACTIVE PHENOLPHTHIOCEROL SYNTHESIS POLYKETIDE SYNTHASE TYPE I PKS1-RELATED"/>
    <property type="match status" value="1"/>
</dbReference>
<dbReference type="InterPro" id="IPR050091">
    <property type="entry name" value="PKS_NRPS_Biosynth_Enz"/>
</dbReference>
<dbReference type="PROSITE" id="PS50075">
    <property type="entry name" value="CARRIER"/>
    <property type="match status" value="1"/>
</dbReference>
<dbReference type="InterPro" id="IPR036736">
    <property type="entry name" value="ACP-like_sf"/>
</dbReference>
<dbReference type="Pfam" id="PF00550">
    <property type="entry name" value="PP-binding"/>
    <property type="match status" value="1"/>
</dbReference>
<evidence type="ECO:0000259" key="2">
    <source>
        <dbReference type="PROSITE" id="PS50075"/>
    </source>
</evidence>
<evidence type="ECO:0000256" key="1">
    <source>
        <dbReference type="ARBA" id="ARBA00022679"/>
    </source>
</evidence>
<dbReference type="FunFam" id="3.40.47.10:FF:000019">
    <property type="entry name" value="Polyketide synthase type I"/>
    <property type="match status" value="1"/>
</dbReference>
<evidence type="ECO:0000313" key="5">
    <source>
        <dbReference type="Proteomes" id="UP000198226"/>
    </source>
</evidence>
<accession>A0A1C5J3R8</accession>
<dbReference type="Pfam" id="PF00109">
    <property type="entry name" value="ketoacyl-synt"/>
    <property type="match status" value="1"/>
</dbReference>
<dbReference type="InterPro" id="IPR016039">
    <property type="entry name" value="Thiolase-like"/>
</dbReference>
<dbReference type="Pfam" id="PF02801">
    <property type="entry name" value="Ketoacyl-synt_C"/>
    <property type="match status" value="1"/>
</dbReference>
<dbReference type="InterPro" id="IPR014030">
    <property type="entry name" value="Ketoacyl_synth_N"/>
</dbReference>
<dbReference type="InterPro" id="IPR032821">
    <property type="entry name" value="PKS_assoc"/>
</dbReference>
<organism evidence="4 5">
    <name type="scientific">Micromonospora rifamycinica</name>
    <dbReference type="NCBI Taxonomy" id="291594"/>
    <lineage>
        <taxon>Bacteria</taxon>
        <taxon>Bacillati</taxon>
        <taxon>Actinomycetota</taxon>
        <taxon>Actinomycetes</taxon>
        <taxon>Micromonosporales</taxon>
        <taxon>Micromonosporaceae</taxon>
        <taxon>Micromonospora</taxon>
    </lineage>
</organism>
<sequence>MDSTQLRALVEEQLRQSRALRARIRELEQERHTPLAVVGMALRFPGGISTPEAYWDLLDGTGEVACEIPADRPGLRAAYHPEVGRVGRSYVRRAGFLRDVAGFDADFFGISNREAESLDPQQRLLLETSWEALERAGIAVRRGGRLDAGVYVGIMASEYGQRFTDGDPERLDPYYGTGGGHCFAAGRISYALGLRGPAVSIDTACSSSLVALHSAARALRGRECRYALVGGANLLFSPQLMVSLCQSRAVAPDGRSKPFLDGADGYGRGEGVATVVVMRLDDALAEDRPVLAVLRGTAVNHDGASSGLTVPNGPAQQEVILAALRDADVAPAQVSYLEAHGTGTSLGDPIEAAALHGVFGRDRATGDPLRVGSVKARLGHLEAAAGMAALIKVVLMLRHGRLVADVPPGEGPLNPLIPWSRQCLEVVREPRDWTGERFAGVSAFGLSGTNAHVVLQSAPAPAEHDEPAGPDGPGGRAELLVLSARTEPALRTLAATVSTRLYRADDRTAGSICHTLRSGRTPMAYRIAVTGGTARELARALSNAVDLPATAVTEVPREVLLHHGDPAALAAAVRPLADRFPGLGEPGGDPAAWLTAALAALGVPVRSAAGPTGADAAVVSIGTRRVVLVPADPLRAEQVFLDALAQLFRAGVDLHGDPLRTPGVRYLADLPTYPFQRRRHWVDEPRTGRFEATAPVVPPLSAAVSPAVVSPAVVSPPTVSPAAGTDAIVAFLRDELAAALKADELDLAATFADLGGDSFTAMLFVRSVEDRFATPDMQAEFAVDRPLTELLGELAAAIAARSAADPVSAAAGVAGVRMAPVGAGAGADR</sequence>
<dbReference type="SUPFAM" id="SSF53901">
    <property type="entry name" value="Thiolase-like"/>
    <property type="match status" value="1"/>
</dbReference>
<dbReference type="GO" id="GO:0004312">
    <property type="term" value="F:fatty acid synthase activity"/>
    <property type="evidence" value="ECO:0007669"/>
    <property type="project" value="TreeGrafter"/>
</dbReference>
<dbReference type="GO" id="GO:0006633">
    <property type="term" value="P:fatty acid biosynthetic process"/>
    <property type="evidence" value="ECO:0007669"/>
    <property type="project" value="InterPro"/>
</dbReference>
<dbReference type="InterPro" id="IPR018201">
    <property type="entry name" value="Ketoacyl_synth_AS"/>
</dbReference>
<evidence type="ECO:0000313" key="4">
    <source>
        <dbReference type="EMBL" id="SCG65240.1"/>
    </source>
</evidence>
<dbReference type="OrthoDB" id="9778690at2"/>
<feature type="domain" description="Carrier" evidence="2">
    <location>
        <begin position="723"/>
        <end position="802"/>
    </location>
</feature>
<gene>
    <name evidence="4" type="ORF">GA0070623_3114</name>
</gene>
<keyword evidence="1" id="KW-0808">Transferase</keyword>